<accession>A0A841NYZ4</accession>
<proteinExistence type="predicted"/>
<reference evidence="1 2" key="1">
    <citation type="submission" date="2020-08" db="EMBL/GenBank/DDBJ databases">
        <title>Genomic Encyclopedia of Type Strains, Phase IV (KMG-IV): sequencing the most valuable type-strain genomes for metagenomic binning, comparative biology and taxonomic classification.</title>
        <authorList>
            <person name="Goeker M."/>
        </authorList>
    </citation>
    <scope>NUCLEOTIDE SEQUENCE [LARGE SCALE GENOMIC DNA]</scope>
    <source>
        <strain evidence="1 2">DSM 100039</strain>
    </source>
</reference>
<dbReference type="RefSeq" id="WP_246461183.1">
    <property type="nucleotide sequence ID" value="NZ_JACHEF010000001.1"/>
</dbReference>
<protein>
    <submittedName>
        <fullName evidence="1">Rhamnosyltransferase</fullName>
        <ecNumber evidence="1">2.4.1.-</ecNumber>
    </submittedName>
</protein>
<keyword evidence="1" id="KW-0328">Glycosyltransferase</keyword>
<keyword evidence="2" id="KW-1185">Reference proteome</keyword>
<dbReference type="GO" id="GO:0016757">
    <property type="term" value="F:glycosyltransferase activity"/>
    <property type="evidence" value="ECO:0007669"/>
    <property type="project" value="UniProtKB-KW"/>
</dbReference>
<gene>
    <name evidence="1" type="ORF">HNQ71_000901</name>
</gene>
<dbReference type="AlphaFoldDB" id="A0A841NYZ4"/>
<organism evidence="1 2">
    <name type="scientific">Mesorhizobium sangaii</name>
    <dbReference type="NCBI Taxonomy" id="505389"/>
    <lineage>
        <taxon>Bacteria</taxon>
        <taxon>Pseudomonadati</taxon>
        <taxon>Pseudomonadota</taxon>
        <taxon>Alphaproteobacteria</taxon>
        <taxon>Hyphomicrobiales</taxon>
        <taxon>Phyllobacteriaceae</taxon>
        <taxon>Mesorhizobium</taxon>
    </lineage>
</organism>
<sequence>MSSVLRRVAVFSLYNERGIADDYVIFLLTKLRELVERIVVVSNGNLSKHSEVAVAKVCDQLLIRENEGFDVGGYKAGMEAIGFDELSKYDELILLNDTCYGPLFPFSEMFSEMEGRNTDFWGASAHREMTPNPFTGTGHLPRHLTANFIAIRNEMLKSRAFKRYWENLPDIKTYTDAVLLHESQFTKHFTDLGYSAEAYVDPDKYGSHYPAFINVDETIINRFPLLKRRTFFHDPTFLEHNAVDLPRALRILKETSDYDVNLIWRNVLRVSELRNLNSNAALMSVLPDKRIKDDDAAADYGKVAVCAHIYYTELLDELLALTENIPVPYDFIATTNTPEKKAEIEAALAKRPGVKKAIVRVVEQNRGRDMSSLFISFRDLFIDDRYDLVCRLHTKKSPQVQSSRGNLFKRHMLDNLLNTRGYVQNVLDMFHDNPSVGVAIPPIFHISYPTMGHSWFVNKPRAEETARLLNIDVKFDDTTPVAAYGTMFWFRPRALRKMFEHKWKWEEFNAEPDHIDGGLAHVLERLITYSAQDAGFTTQHIMCAHQMAHNYSMLEFKMQKLVGMLPLHDFPWHAHLLSEWKNAGYPLGASTMQIPMTSATQTALMSGPQTSVKHALARLNFAIKSSLKFRSPILFRILRPIYRGIRAVLKPILGVIL</sequence>
<evidence type="ECO:0000313" key="1">
    <source>
        <dbReference type="EMBL" id="MBB6408257.1"/>
    </source>
</evidence>
<name>A0A841NYZ4_9HYPH</name>
<dbReference type="EMBL" id="JACHEF010000001">
    <property type="protein sequence ID" value="MBB6408257.1"/>
    <property type="molecule type" value="Genomic_DNA"/>
</dbReference>
<evidence type="ECO:0000313" key="2">
    <source>
        <dbReference type="Proteomes" id="UP000556329"/>
    </source>
</evidence>
<dbReference type="EC" id="2.4.1.-" evidence="1"/>
<comment type="caution">
    <text evidence="1">The sequence shown here is derived from an EMBL/GenBank/DDBJ whole genome shotgun (WGS) entry which is preliminary data.</text>
</comment>
<dbReference type="InterPro" id="IPR007739">
    <property type="entry name" value="RgpF"/>
</dbReference>
<dbReference type="Proteomes" id="UP000556329">
    <property type="component" value="Unassembled WGS sequence"/>
</dbReference>
<dbReference type="Pfam" id="PF05045">
    <property type="entry name" value="RgpF"/>
    <property type="match status" value="1"/>
</dbReference>
<keyword evidence="1" id="KW-0808">Transferase</keyword>